<evidence type="ECO:0000313" key="4">
    <source>
        <dbReference type="Proteomes" id="UP000824633"/>
    </source>
</evidence>
<dbReference type="PANTHER" id="PTHR48081">
    <property type="entry name" value="AB HYDROLASE SUPERFAMILY PROTEIN C4A8.06C"/>
    <property type="match status" value="1"/>
</dbReference>
<dbReference type="Gene3D" id="3.40.50.1820">
    <property type="entry name" value="alpha/beta hydrolase"/>
    <property type="match status" value="1"/>
</dbReference>
<sequence length="301" mass="34209">MRSLPCILIETYLSLNGYKKMTNDPKKVKRYIEKCRQISAKPYNLPQSSKLKFTAEKTTVNGMEVFILNQQHDTTQKQILYVHGGSYIEQPVIEHWKFLDLLIRKTGASVIVPIYPKAPDHHFMESIDNLVIVYSDMLSKSNPSNIVFMGDSAGGGLTLAFAQHLLKTDMPQPKEITLISPWLDVTMENPDILPLDKKDLMLGIYGLKQMGKLWAGDSSTTNPLVSPINGDLKGLGHISLFMGTYENFLPDARIFNKKSLMQNISIDYYEYPKMNHVFPLFPMPEAKKAQQQIIDIINEIK</sequence>
<dbReference type="Pfam" id="PF07859">
    <property type="entry name" value="Abhydrolase_3"/>
    <property type="match status" value="1"/>
</dbReference>
<proteinExistence type="predicted"/>
<dbReference type="InterPro" id="IPR013094">
    <property type="entry name" value="AB_hydrolase_3"/>
</dbReference>
<keyword evidence="1" id="KW-0378">Hydrolase</keyword>
<dbReference type="InterPro" id="IPR029058">
    <property type="entry name" value="AB_hydrolase_fold"/>
</dbReference>
<dbReference type="SUPFAM" id="SSF53474">
    <property type="entry name" value="alpha/beta-Hydrolases"/>
    <property type="match status" value="1"/>
</dbReference>
<evidence type="ECO:0000313" key="3">
    <source>
        <dbReference type="EMBL" id="BCZ45040.1"/>
    </source>
</evidence>
<protein>
    <submittedName>
        <fullName evidence="3">Esterase</fullName>
    </submittedName>
</protein>
<gene>
    <name evidence="3" type="ORF">psyc5s11_11070</name>
</gene>
<keyword evidence="4" id="KW-1185">Reference proteome</keyword>
<evidence type="ECO:0000256" key="1">
    <source>
        <dbReference type="ARBA" id="ARBA00022801"/>
    </source>
</evidence>
<dbReference type="InterPro" id="IPR050300">
    <property type="entry name" value="GDXG_lipolytic_enzyme"/>
</dbReference>
<organism evidence="3 4">
    <name type="scientific">Clostridium gelidum</name>
    <dbReference type="NCBI Taxonomy" id="704125"/>
    <lineage>
        <taxon>Bacteria</taxon>
        <taxon>Bacillati</taxon>
        <taxon>Bacillota</taxon>
        <taxon>Clostridia</taxon>
        <taxon>Eubacteriales</taxon>
        <taxon>Clostridiaceae</taxon>
        <taxon>Clostridium</taxon>
    </lineage>
</organism>
<dbReference type="EMBL" id="AP024849">
    <property type="protein sequence ID" value="BCZ45040.1"/>
    <property type="molecule type" value="Genomic_DNA"/>
</dbReference>
<name>A0ABM7T817_9CLOT</name>
<accession>A0ABM7T817</accession>
<dbReference type="PANTHER" id="PTHR48081:SF8">
    <property type="entry name" value="ALPHA_BETA HYDROLASE FOLD-3 DOMAIN-CONTAINING PROTEIN-RELATED"/>
    <property type="match status" value="1"/>
</dbReference>
<feature type="domain" description="Alpha/beta hydrolase fold-3" evidence="2">
    <location>
        <begin position="79"/>
        <end position="279"/>
    </location>
</feature>
<evidence type="ECO:0000259" key="2">
    <source>
        <dbReference type="Pfam" id="PF07859"/>
    </source>
</evidence>
<dbReference type="Proteomes" id="UP000824633">
    <property type="component" value="Chromosome"/>
</dbReference>
<reference evidence="4" key="1">
    <citation type="submission" date="2021-07" db="EMBL/GenBank/DDBJ databases">
        <title>Complete genome sequencing of a Clostridium isolate.</title>
        <authorList>
            <person name="Ueki A."/>
            <person name="Tonouchi A."/>
        </authorList>
    </citation>
    <scope>NUCLEOTIDE SEQUENCE [LARGE SCALE GENOMIC DNA]</scope>
    <source>
        <strain evidence="4">C5S11</strain>
    </source>
</reference>